<organism evidence="1 2">
    <name type="scientific">Romanomermis culicivorax</name>
    <name type="common">Nematode worm</name>
    <dbReference type="NCBI Taxonomy" id="13658"/>
    <lineage>
        <taxon>Eukaryota</taxon>
        <taxon>Metazoa</taxon>
        <taxon>Ecdysozoa</taxon>
        <taxon>Nematoda</taxon>
        <taxon>Enoplea</taxon>
        <taxon>Dorylaimia</taxon>
        <taxon>Mermithida</taxon>
        <taxon>Mermithoidea</taxon>
        <taxon>Mermithidae</taxon>
        <taxon>Romanomermis</taxon>
    </lineage>
</organism>
<dbReference type="Proteomes" id="UP000887565">
    <property type="component" value="Unplaced"/>
</dbReference>
<name>A0A915KFB1_ROMCU</name>
<evidence type="ECO:0000313" key="2">
    <source>
        <dbReference type="WBParaSite" id="nRc.2.0.1.t37065-RA"/>
    </source>
</evidence>
<dbReference type="WBParaSite" id="nRc.2.0.1.t37065-RA">
    <property type="protein sequence ID" value="nRc.2.0.1.t37065-RA"/>
    <property type="gene ID" value="nRc.2.0.1.g37065"/>
</dbReference>
<sequence length="267" mass="30264">MQKFFEADTTSLSCPPGYQTKSPYHRDLVKFWPRSKILCLHENAQARRNLKPDKWYVICGESTCESCFLDRMKNSVKWNETKFVKLDYASIVNDTFTAHLTVLESDMRFNISLEPENFGLSLLNVTIGSNEKNAVVEQPGVSRMISAGSLIALRVKPWLTNDASGCTVGTDSQTIFFVISTSCCEKPSHPNVKIWIDVSSSSVVNFSFYDTRDKMKKMWAYEVDQSATILKDAKIFEADTTSLSCPPGYQTKSPYHRDLVKFWNSLG</sequence>
<accession>A0A915KFB1</accession>
<dbReference type="AlphaFoldDB" id="A0A915KFB1"/>
<proteinExistence type="predicted"/>
<keyword evidence="1" id="KW-1185">Reference proteome</keyword>
<reference evidence="2" key="1">
    <citation type="submission" date="2022-11" db="UniProtKB">
        <authorList>
            <consortium name="WormBaseParasite"/>
        </authorList>
    </citation>
    <scope>IDENTIFICATION</scope>
</reference>
<evidence type="ECO:0000313" key="1">
    <source>
        <dbReference type="Proteomes" id="UP000887565"/>
    </source>
</evidence>
<protein>
    <submittedName>
        <fullName evidence="2">Uncharacterized protein</fullName>
    </submittedName>
</protein>